<protein>
    <submittedName>
        <fullName evidence="7">Transcriptional regulator</fullName>
    </submittedName>
</protein>
<sequence length="335" mass="36545">MAKSPLKAQASADPAQERARARARAAPAQERAPAAASLPSARERGLDWGNLRFFLELTRTGSHARAAQRLGVDRNTVARRVAALEAELGLPLFERGPQGWCCTAAGQDLAELASRVEEDVLALARHAEARDRSPSGTVRLTTAFHLSAYLLVPGLPALRERHPGLVVEVVADQRTFDLTRREADLALRMGRPRDAGLVTRKLSDVGYRLYAARGSPAGRRGTVDFAQDPFVGFEDSLASTPQERWLGRVAPERQVVFRCNSTASLVAAARIGVGVAVLPRFVAELEPGLVRLEGPQPPDHELWLLVHGDLRRTPRVRAVIEWVDELVVRARASLA</sequence>
<keyword evidence="4" id="KW-0804">Transcription</keyword>
<evidence type="ECO:0000256" key="3">
    <source>
        <dbReference type="ARBA" id="ARBA00023125"/>
    </source>
</evidence>
<evidence type="ECO:0000313" key="7">
    <source>
        <dbReference type="EMBL" id="BDG10561.1"/>
    </source>
</evidence>
<dbReference type="Gene3D" id="1.10.10.10">
    <property type="entry name" value="Winged helix-like DNA-binding domain superfamily/Winged helix DNA-binding domain"/>
    <property type="match status" value="1"/>
</dbReference>
<evidence type="ECO:0000256" key="1">
    <source>
        <dbReference type="ARBA" id="ARBA00009437"/>
    </source>
</evidence>
<evidence type="ECO:0000256" key="2">
    <source>
        <dbReference type="ARBA" id="ARBA00023015"/>
    </source>
</evidence>
<dbReference type="PANTHER" id="PTHR30537">
    <property type="entry name" value="HTH-TYPE TRANSCRIPTIONAL REGULATOR"/>
    <property type="match status" value="1"/>
</dbReference>
<dbReference type="PROSITE" id="PS50931">
    <property type="entry name" value="HTH_LYSR"/>
    <property type="match status" value="1"/>
</dbReference>
<dbReference type="EMBL" id="AP025592">
    <property type="protein sequence ID" value="BDG10561.1"/>
    <property type="molecule type" value="Genomic_DNA"/>
</dbReference>
<name>A0ABM7XF84_9BACT</name>
<dbReference type="RefSeq" id="WP_248343069.1">
    <property type="nucleotide sequence ID" value="NZ_AP025592.1"/>
</dbReference>
<dbReference type="SUPFAM" id="SSF46785">
    <property type="entry name" value="Winged helix' DNA-binding domain"/>
    <property type="match status" value="1"/>
</dbReference>
<feature type="domain" description="HTH lysR-type" evidence="6">
    <location>
        <begin position="46"/>
        <end position="103"/>
    </location>
</feature>
<dbReference type="InterPro" id="IPR036390">
    <property type="entry name" value="WH_DNA-bd_sf"/>
</dbReference>
<evidence type="ECO:0000313" key="8">
    <source>
        <dbReference type="Proteomes" id="UP001162734"/>
    </source>
</evidence>
<comment type="similarity">
    <text evidence="1">Belongs to the LysR transcriptional regulatory family.</text>
</comment>
<dbReference type="Pfam" id="PF00126">
    <property type="entry name" value="HTH_1"/>
    <property type="match status" value="1"/>
</dbReference>
<keyword evidence="3" id="KW-0238">DNA-binding</keyword>
<keyword evidence="8" id="KW-1185">Reference proteome</keyword>
<accession>A0ABM7XF84</accession>
<evidence type="ECO:0000259" key="6">
    <source>
        <dbReference type="PROSITE" id="PS50931"/>
    </source>
</evidence>
<dbReference type="Proteomes" id="UP001162734">
    <property type="component" value="Chromosome"/>
</dbReference>
<dbReference type="InterPro" id="IPR036388">
    <property type="entry name" value="WH-like_DNA-bd_sf"/>
</dbReference>
<dbReference type="InterPro" id="IPR000847">
    <property type="entry name" value="LysR_HTH_N"/>
</dbReference>
<evidence type="ECO:0000256" key="4">
    <source>
        <dbReference type="ARBA" id="ARBA00023163"/>
    </source>
</evidence>
<reference evidence="8" key="1">
    <citation type="journal article" date="2022" name="Int. J. Syst. Evol. Microbiol.">
        <title>Anaeromyxobacter oryzae sp. nov., Anaeromyxobacter diazotrophicus sp. nov. and Anaeromyxobacter paludicola sp. nov., isolated from paddy soils.</title>
        <authorList>
            <person name="Itoh H."/>
            <person name="Xu Z."/>
            <person name="Mise K."/>
            <person name="Masuda Y."/>
            <person name="Ushijima N."/>
            <person name="Hayakawa C."/>
            <person name="Shiratori Y."/>
            <person name="Senoo K."/>
        </authorList>
    </citation>
    <scope>NUCLEOTIDE SEQUENCE [LARGE SCALE GENOMIC DNA]</scope>
    <source>
        <strain evidence="8">Red630</strain>
    </source>
</reference>
<proteinExistence type="inferred from homology"/>
<dbReference type="SUPFAM" id="SSF53850">
    <property type="entry name" value="Periplasmic binding protein-like II"/>
    <property type="match status" value="1"/>
</dbReference>
<dbReference type="Gene3D" id="3.40.190.290">
    <property type="match status" value="1"/>
</dbReference>
<gene>
    <name evidence="7" type="ORF">AMPC_36740</name>
</gene>
<dbReference type="PANTHER" id="PTHR30537:SF3">
    <property type="entry name" value="TRANSCRIPTIONAL REGULATORY PROTEIN"/>
    <property type="match status" value="1"/>
</dbReference>
<organism evidence="7 8">
    <name type="scientific">Anaeromyxobacter paludicola</name>
    <dbReference type="NCBI Taxonomy" id="2918171"/>
    <lineage>
        <taxon>Bacteria</taxon>
        <taxon>Pseudomonadati</taxon>
        <taxon>Myxococcota</taxon>
        <taxon>Myxococcia</taxon>
        <taxon>Myxococcales</taxon>
        <taxon>Cystobacterineae</taxon>
        <taxon>Anaeromyxobacteraceae</taxon>
        <taxon>Anaeromyxobacter</taxon>
    </lineage>
</organism>
<dbReference type="Pfam" id="PF03466">
    <property type="entry name" value="LysR_substrate"/>
    <property type="match status" value="1"/>
</dbReference>
<evidence type="ECO:0000256" key="5">
    <source>
        <dbReference type="SAM" id="MobiDB-lite"/>
    </source>
</evidence>
<dbReference type="InterPro" id="IPR005119">
    <property type="entry name" value="LysR_subst-bd"/>
</dbReference>
<feature type="compositionally biased region" description="Low complexity" evidence="5">
    <location>
        <begin position="24"/>
        <end position="40"/>
    </location>
</feature>
<keyword evidence="2" id="KW-0805">Transcription regulation</keyword>
<feature type="region of interest" description="Disordered" evidence="5">
    <location>
        <begin position="1"/>
        <end position="40"/>
    </location>
</feature>
<dbReference type="InterPro" id="IPR058163">
    <property type="entry name" value="LysR-type_TF_proteobact-type"/>
</dbReference>